<feature type="transmembrane region" description="Helical" evidence="7">
    <location>
        <begin position="1196"/>
        <end position="1214"/>
    </location>
</feature>
<feature type="transmembrane region" description="Helical" evidence="7">
    <location>
        <begin position="546"/>
        <end position="565"/>
    </location>
</feature>
<dbReference type="Pfam" id="PF01061">
    <property type="entry name" value="ABC2_membrane"/>
    <property type="match status" value="2"/>
</dbReference>
<comment type="similarity">
    <text evidence="2">Belongs to the ABC transporter superfamily. ABCG family. PDR (TC 3.A.1.205) subfamily.</text>
</comment>
<evidence type="ECO:0000256" key="3">
    <source>
        <dbReference type="ARBA" id="ARBA00022448"/>
    </source>
</evidence>
<dbReference type="InterPro" id="IPR003593">
    <property type="entry name" value="AAA+_ATPase"/>
</dbReference>
<dbReference type="Pfam" id="PF00005">
    <property type="entry name" value="ABC_tran"/>
    <property type="match status" value="2"/>
</dbReference>
<dbReference type="EMBL" id="JAENGY010000886">
    <property type="protein sequence ID" value="KAG6955184.1"/>
    <property type="molecule type" value="Genomic_DNA"/>
</dbReference>
<feature type="transmembrane region" description="Helical" evidence="7">
    <location>
        <begin position="429"/>
        <end position="453"/>
    </location>
</feature>
<keyword evidence="5 7" id="KW-1133">Transmembrane helix</keyword>
<feature type="transmembrane region" description="Helical" evidence="7">
    <location>
        <begin position="628"/>
        <end position="652"/>
    </location>
</feature>
<dbReference type="GO" id="GO:0016887">
    <property type="term" value="F:ATP hydrolysis activity"/>
    <property type="evidence" value="ECO:0007669"/>
    <property type="project" value="InterPro"/>
</dbReference>
<evidence type="ECO:0000256" key="7">
    <source>
        <dbReference type="SAM" id="Phobius"/>
    </source>
</evidence>
<keyword evidence="10" id="KW-1185">Reference proteome</keyword>
<dbReference type="GO" id="GO:0140359">
    <property type="term" value="F:ABC-type transporter activity"/>
    <property type="evidence" value="ECO:0007669"/>
    <property type="project" value="InterPro"/>
</dbReference>
<protein>
    <recommendedName>
        <fullName evidence="8">ABC transporter domain-containing protein</fullName>
    </recommendedName>
</protein>
<dbReference type="GO" id="GO:0016020">
    <property type="term" value="C:membrane"/>
    <property type="evidence" value="ECO:0007669"/>
    <property type="project" value="UniProtKB-SubCell"/>
</dbReference>
<dbReference type="FunFam" id="3.40.50.300:FF:000289">
    <property type="entry name" value="ABC transporter G family member 31"/>
    <property type="match status" value="1"/>
</dbReference>
<evidence type="ECO:0000313" key="10">
    <source>
        <dbReference type="Proteomes" id="UP000709295"/>
    </source>
</evidence>
<dbReference type="InterPro" id="IPR034003">
    <property type="entry name" value="ABCG_PDR_2"/>
</dbReference>
<organism evidence="9 10">
    <name type="scientific">Phytophthora aleatoria</name>
    <dbReference type="NCBI Taxonomy" id="2496075"/>
    <lineage>
        <taxon>Eukaryota</taxon>
        <taxon>Sar</taxon>
        <taxon>Stramenopiles</taxon>
        <taxon>Oomycota</taxon>
        <taxon>Peronosporomycetes</taxon>
        <taxon>Peronosporales</taxon>
        <taxon>Peronosporaceae</taxon>
        <taxon>Phytophthora</taxon>
    </lineage>
</organism>
<dbReference type="Pfam" id="PF06422">
    <property type="entry name" value="PDR_CDR"/>
    <property type="match status" value="1"/>
</dbReference>
<comment type="subcellular location">
    <subcellularLocation>
        <location evidence="1">Membrane</location>
        <topology evidence="1">Multi-pass membrane protein</topology>
    </subcellularLocation>
</comment>
<feature type="transmembrane region" description="Helical" evidence="7">
    <location>
        <begin position="406"/>
        <end position="423"/>
    </location>
</feature>
<dbReference type="PROSITE" id="PS50893">
    <property type="entry name" value="ABC_TRANSPORTER_2"/>
    <property type="match status" value="2"/>
</dbReference>
<feature type="transmembrane region" description="Helical" evidence="7">
    <location>
        <begin position="1167"/>
        <end position="1189"/>
    </location>
</feature>
<comment type="caution">
    <text evidence="9">The sequence shown here is derived from an EMBL/GenBank/DDBJ whole genome shotgun (WGS) entry which is preliminary data.</text>
</comment>
<name>A0A8J5J3A9_9STRA</name>
<feature type="domain" description="ABC transporter" evidence="8">
    <location>
        <begin position="717"/>
        <end position="959"/>
    </location>
</feature>
<evidence type="ECO:0000256" key="5">
    <source>
        <dbReference type="ARBA" id="ARBA00022989"/>
    </source>
</evidence>
<keyword evidence="6 7" id="KW-0472">Membrane</keyword>
<keyword evidence="3" id="KW-0813">Transport</keyword>
<evidence type="ECO:0000256" key="6">
    <source>
        <dbReference type="ARBA" id="ARBA00023136"/>
    </source>
</evidence>
<dbReference type="FunFam" id="3.40.50.300:FF:000528">
    <property type="entry name" value="ABC transporter G family member 31"/>
    <property type="match status" value="1"/>
</dbReference>
<keyword evidence="4 7" id="KW-0812">Transmembrane</keyword>
<dbReference type="SMART" id="SM00382">
    <property type="entry name" value="AAA"/>
    <property type="match status" value="2"/>
</dbReference>
<evidence type="ECO:0000313" key="9">
    <source>
        <dbReference type="EMBL" id="KAG6955184.1"/>
    </source>
</evidence>
<evidence type="ECO:0000256" key="1">
    <source>
        <dbReference type="ARBA" id="ARBA00004141"/>
    </source>
</evidence>
<reference evidence="9" key="1">
    <citation type="submission" date="2021-01" db="EMBL/GenBank/DDBJ databases">
        <title>Phytophthora aleatoria, a newly-described species from Pinus radiata is distinct from Phytophthora cactorum isolates based on comparative genomics.</title>
        <authorList>
            <person name="Mcdougal R."/>
            <person name="Panda P."/>
            <person name="Williams N."/>
            <person name="Studholme D.J."/>
        </authorList>
    </citation>
    <scope>NUCLEOTIDE SEQUENCE</scope>
    <source>
        <strain evidence="9">NZFS 4037</strain>
    </source>
</reference>
<gene>
    <name evidence="9" type="ORF">JG688_00011988</name>
</gene>
<accession>A0A8J5J3A9</accession>
<dbReference type="InterPro" id="IPR010929">
    <property type="entry name" value="PDR_CDR_ABC"/>
</dbReference>
<dbReference type="PANTHER" id="PTHR19241">
    <property type="entry name" value="ATP-BINDING CASSETTE TRANSPORTER"/>
    <property type="match status" value="1"/>
</dbReference>
<evidence type="ECO:0000259" key="8">
    <source>
        <dbReference type="PROSITE" id="PS50893"/>
    </source>
</evidence>
<evidence type="ECO:0000256" key="4">
    <source>
        <dbReference type="ARBA" id="ARBA00022692"/>
    </source>
</evidence>
<dbReference type="Pfam" id="PF19055">
    <property type="entry name" value="ABC2_membrane_7"/>
    <property type="match status" value="1"/>
</dbReference>
<dbReference type="InterPro" id="IPR003439">
    <property type="entry name" value="ABC_transporter-like_ATP-bd"/>
</dbReference>
<dbReference type="Proteomes" id="UP000709295">
    <property type="component" value="Unassembled WGS sequence"/>
</dbReference>
<feature type="transmembrane region" description="Helical" evidence="7">
    <location>
        <begin position="474"/>
        <end position="499"/>
    </location>
</feature>
<evidence type="ECO:0000256" key="2">
    <source>
        <dbReference type="ARBA" id="ARBA00006012"/>
    </source>
</evidence>
<dbReference type="CDD" id="cd03232">
    <property type="entry name" value="ABCG_PDR_domain2"/>
    <property type="match status" value="1"/>
</dbReference>
<feature type="transmembrane region" description="Helical" evidence="7">
    <location>
        <begin position="511"/>
        <end position="534"/>
    </location>
</feature>
<proteinExistence type="inferred from homology"/>
<feature type="transmembrane region" description="Helical" evidence="7">
    <location>
        <begin position="1128"/>
        <end position="1155"/>
    </location>
</feature>
<dbReference type="GO" id="GO:0005524">
    <property type="term" value="F:ATP binding"/>
    <property type="evidence" value="ECO:0007669"/>
    <property type="project" value="InterPro"/>
</dbReference>
<feature type="domain" description="ABC transporter" evidence="8">
    <location>
        <begin position="35"/>
        <end position="306"/>
    </location>
</feature>
<feature type="transmembrane region" description="Helical" evidence="7">
    <location>
        <begin position="1056"/>
        <end position="1075"/>
    </location>
</feature>
<dbReference type="InterPro" id="IPR013525">
    <property type="entry name" value="ABC2_TM"/>
</dbReference>
<dbReference type="InterPro" id="IPR043926">
    <property type="entry name" value="ABCG_dom"/>
</dbReference>
<feature type="transmembrane region" description="Helical" evidence="7">
    <location>
        <begin position="1291"/>
        <end position="1313"/>
    </location>
</feature>
<sequence length="1321" mass="146812">MPKMEIRFRNVSICADIVVKDKTNLTTELPTLVNVTKTSLAKMAAKTHIVKKDILRNVSGVLKPGTMTLVLGQPGSGKSSLLKVLSGKFPTRKHVRVDGQMTYNGTPQQELRTRLPQFVSFVDQHDKHFPTLTVKETLEFANACTGGKLSNKEEKLYSHGSPEQNQAALDVLRATYKHYPGVIIRQLGLENCQNTILGNAMLRGVSGGERKRVTTGEMMFGNKFVLLMDEISTGLDSAATFDIISTQRSLTKTLNKTVAISLLQPSPEVFAQFDDVILMNDGYVVYHGPRSEALNYFESLGFKCPVNRDVADFLLDLGTNKQQQYEVGPCPSSASEFADAFENSSIRDHMMRELNSPVDPSLIADKKMFMDPRLEFNQSFWDGTMTLIRRQMTITLRNTALLKSRFLMSVVLGLLNASTFYQFDETDAQVVIGIIYVAVNFVTLGQSAQVPSFMAIRDVFNKQRGANFFRTSSFVLATSVSQIPLAVIETLIFGSIIYWMCGFVATAGGFIFFELVIFLTSMMFAAWFFFLAVVSPDMNVASPITMFSLFFFTLFCGFVVTKGNIPDYLIWMYWFSPQAWGIRAAAVNQYTNSRFNVCVYGDIDYCETYGMTMSEYSLTTFDVPTGRVWLYLGIVYLVGLYVFFMLIAWAALEYGRTEDPINVSFESSDDGANVETSASTGGYTLVATPRAANASASGDVSIPVVQMTMKSFTPVILAFKELWYSVPDPTNSKYTINLLKGVSGFALPGTITALMGSSGAGKTTLMDVIAGRKTGGQIRGDILLNGHPATELAIRRATGYCEQMDIHSDASTFREALTFSAFLRQDADVPDSRKYDSVNECLDLLDLHPIADQIIRGSSTEQMKRLTIGVELAAQPSVLFLDEPTSGLDARSAKLIMDGVRKVADTGRTIVCTIHQPSAVVFSVFDSLLLLKRGGEMVFFGDLGEEASNLVTYFESIDGVSKLEKEYNPATWMLEVIGAGVGNDNGKKTDFVSLLKASEQWRQLEANLDRGGITRPSPALPALTFKRKRAASNWTQAVFVTKRWFDLYWRTPSYNLTRVVISLILALALGITYIGSEYRSYQGVNSGLGMVYMGAVNITFISFNGVLPITSKERTAFYRERASQTYNAFWYFIGSTLVEIPYCFGISLLFMAIFYPMVGFTGVADFFTYWFNLSLIVTLMAYFGQFLIYLLPSMDVASVFMVIINTICILFTGFNPPSVSIPNGYKWLHDITPHKYAFASLTAIVFGDCPADGDGSERGCQQMTGTPPSLPDSITLKEYMETNFLVKRSEIWQNCGILVAWICVLRFLTLLALRYVNHQTR</sequence>
<feature type="transmembrane region" description="Helical" evidence="7">
    <location>
        <begin position="1087"/>
        <end position="1107"/>
    </location>
</feature>